<keyword evidence="3 8" id="KW-0812">Transmembrane</keyword>
<proteinExistence type="predicted"/>
<feature type="transmembrane region" description="Helical" evidence="8">
    <location>
        <begin position="273"/>
        <end position="302"/>
    </location>
</feature>
<name>A0A9D2MDK9_9FIRM</name>
<reference evidence="11" key="2">
    <citation type="submission" date="2021-04" db="EMBL/GenBank/DDBJ databases">
        <authorList>
            <person name="Gilroy R."/>
        </authorList>
    </citation>
    <scope>NUCLEOTIDE SEQUENCE</scope>
    <source>
        <strain evidence="11">ChiHjej9B8-13557</strain>
    </source>
</reference>
<reference evidence="11" key="1">
    <citation type="journal article" date="2021" name="PeerJ">
        <title>Extensive microbial diversity within the chicken gut microbiome revealed by metagenomics and culture.</title>
        <authorList>
            <person name="Gilroy R."/>
            <person name="Ravi A."/>
            <person name="Getino M."/>
            <person name="Pursley I."/>
            <person name="Horton D.L."/>
            <person name="Alikhan N.F."/>
            <person name="Baker D."/>
            <person name="Gharbi K."/>
            <person name="Hall N."/>
            <person name="Watson M."/>
            <person name="Adriaenssens E.M."/>
            <person name="Foster-Nyarko E."/>
            <person name="Jarju S."/>
            <person name="Secka A."/>
            <person name="Antonio M."/>
            <person name="Oren A."/>
            <person name="Chaudhuri R.R."/>
            <person name="La Ragione R."/>
            <person name="Hildebrand F."/>
            <person name="Pallen M.J."/>
        </authorList>
    </citation>
    <scope>NUCLEOTIDE SEQUENCE</scope>
    <source>
        <strain evidence="11">ChiHjej9B8-13557</strain>
    </source>
</reference>
<gene>
    <name evidence="11" type="ORF">H9771_03395</name>
</gene>
<dbReference type="Proteomes" id="UP000824211">
    <property type="component" value="Unassembled WGS sequence"/>
</dbReference>
<evidence type="ECO:0000256" key="1">
    <source>
        <dbReference type="ARBA" id="ARBA00004651"/>
    </source>
</evidence>
<evidence type="ECO:0000313" key="12">
    <source>
        <dbReference type="Proteomes" id="UP000824211"/>
    </source>
</evidence>
<keyword evidence="7 8" id="KW-0472">Membrane</keyword>
<dbReference type="Gene3D" id="1.20.1560.10">
    <property type="entry name" value="ABC transporter type 1, transmembrane domain"/>
    <property type="match status" value="1"/>
</dbReference>
<dbReference type="CDD" id="cd03254">
    <property type="entry name" value="ABCC_Glucan_exporter_like"/>
    <property type="match status" value="1"/>
</dbReference>
<keyword evidence="6 8" id="KW-1133">Transmembrane helix</keyword>
<dbReference type="FunFam" id="3.40.50.300:FF:000287">
    <property type="entry name" value="Multidrug ABC transporter ATP-binding protein"/>
    <property type="match status" value="1"/>
</dbReference>
<dbReference type="PROSITE" id="PS50893">
    <property type="entry name" value="ABC_TRANSPORTER_2"/>
    <property type="match status" value="1"/>
</dbReference>
<comment type="subcellular location">
    <subcellularLocation>
        <location evidence="1">Cell membrane</location>
        <topology evidence="1">Multi-pass membrane protein</topology>
    </subcellularLocation>
</comment>
<dbReference type="Pfam" id="PF00664">
    <property type="entry name" value="ABC_membrane"/>
    <property type="match status" value="1"/>
</dbReference>
<dbReference type="Pfam" id="PF00005">
    <property type="entry name" value="ABC_tran"/>
    <property type="match status" value="1"/>
</dbReference>
<dbReference type="SUPFAM" id="SSF90123">
    <property type="entry name" value="ABC transporter transmembrane region"/>
    <property type="match status" value="1"/>
</dbReference>
<protein>
    <submittedName>
        <fullName evidence="11">ABC transporter ATP-binding protein/permease</fullName>
    </submittedName>
</protein>
<feature type="transmembrane region" description="Helical" evidence="8">
    <location>
        <begin position="177"/>
        <end position="197"/>
    </location>
</feature>
<evidence type="ECO:0000256" key="3">
    <source>
        <dbReference type="ARBA" id="ARBA00022692"/>
    </source>
</evidence>
<keyword evidence="2" id="KW-0813">Transport</keyword>
<dbReference type="InterPro" id="IPR039421">
    <property type="entry name" value="Type_1_exporter"/>
</dbReference>
<dbReference type="CDD" id="cd18547">
    <property type="entry name" value="ABC_6TM_Tm288_like"/>
    <property type="match status" value="1"/>
</dbReference>
<evidence type="ECO:0000259" key="10">
    <source>
        <dbReference type="PROSITE" id="PS50929"/>
    </source>
</evidence>
<evidence type="ECO:0000256" key="5">
    <source>
        <dbReference type="ARBA" id="ARBA00022840"/>
    </source>
</evidence>
<organism evidence="11 12">
    <name type="scientific">Candidatus Faecalibacterium faecipullorum</name>
    <dbReference type="NCBI Taxonomy" id="2838578"/>
    <lineage>
        <taxon>Bacteria</taxon>
        <taxon>Bacillati</taxon>
        <taxon>Bacillota</taxon>
        <taxon>Clostridia</taxon>
        <taxon>Eubacteriales</taxon>
        <taxon>Oscillospiraceae</taxon>
        <taxon>Faecalibacterium</taxon>
    </lineage>
</organism>
<feature type="transmembrane region" description="Helical" evidence="8">
    <location>
        <begin position="74"/>
        <end position="97"/>
    </location>
</feature>
<evidence type="ECO:0000256" key="8">
    <source>
        <dbReference type="SAM" id="Phobius"/>
    </source>
</evidence>
<feature type="domain" description="ABC transporter" evidence="9">
    <location>
        <begin position="355"/>
        <end position="589"/>
    </location>
</feature>
<dbReference type="PROSITE" id="PS00211">
    <property type="entry name" value="ABC_TRANSPORTER_1"/>
    <property type="match status" value="1"/>
</dbReference>
<evidence type="ECO:0000256" key="7">
    <source>
        <dbReference type="ARBA" id="ARBA00023136"/>
    </source>
</evidence>
<dbReference type="PANTHER" id="PTHR43394">
    <property type="entry name" value="ATP-DEPENDENT PERMEASE MDL1, MITOCHONDRIAL"/>
    <property type="match status" value="1"/>
</dbReference>
<dbReference type="Gene3D" id="3.40.50.300">
    <property type="entry name" value="P-loop containing nucleotide triphosphate hydrolases"/>
    <property type="match status" value="1"/>
</dbReference>
<feature type="domain" description="ABC transmembrane type-1" evidence="10">
    <location>
        <begin position="38"/>
        <end position="322"/>
    </location>
</feature>
<evidence type="ECO:0000259" key="9">
    <source>
        <dbReference type="PROSITE" id="PS50893"/>
    </source>
</evidence>
<dbReference type="GO" id="GO:0015421">
    <property type="term" value="F:ABC-type oligopeptide transporter activity"/>
    <property type="evidence" value="ECO:0007669"/>
    <property type="project" value="TreeGrafter"/>
</dbReference>
<dbReference type="GO" id="GO:0005886">
    <property type="term" value="C:plasma membrane"/>
    <property type="evidence" value="ECO:0007669"/>
    <property type="project" value="UniProtKB-SubCell"/>
</dbReference>
<dbReference type="InterPro" id="IPR036640">
    <property type="entry name" value="ABC1_TM_sf"/>
</dbReference>
<dbReference type="InterPro" id="IPR003593">
    <property type="entry name" value="AAA+_ATPase"/>
</dbReference>
<comment type="caution">
    <text evidence="11">The sequence shown here is derived from an EMBL/GenBank/DDBJ whole genome shotgun (WGS) entry which is preliminary data.</text>
</comment>
<sequence length="594" mass="64416">MSKQPAKPKKKNPLSTAESRAALVRVLAYIRPYRLFVAASLLVAAGSVAAQLYIPLLCGDAIDLMVGPGQVDRAGVWGIIMEILVVMALAALAQWVLSVCNNKITFSVTRDLRNDAIHKIQSLPLSYLDSHPAGDIVSRMVADVDTFADGLLMGFTQLFTGVLTIFGTLLFMFRENVLISLVVVLITPLSLVVASFISSHTYGYFHRQSAVRGEQTALVNEMIEGQKVVQAFGHEAESLAAFDEVNERLADVSLKATFFSSLTNPATRFVNNIVYAGVGLVGAFYAAAGGITIGQLSVFLSYANQYAKPFNEISGVVTELQNALACAARVFALLDAEDQTPEAPDAVTLQPDGRVALEDVSFRYLPDRPLIEHFTLKVKPGQRVAIVGPTGCGKTTLINLLMRFYDVDGGAISVAGTDIRNTTRASLRGSYGMVLQDTWLRAGTVRENIAYGRPDATDEEIVAAAKAAHAHSFIRRLPDGYDTVLSENGGNISQGQKQLLCIARVMLCLPPMLILDEATSSIDTRTEVRIQKAFANMMEGRTSFIVAHRLSTIREADVILVMQDGKIVEQGTHDKLLAQGGFYAKLYNSQFEGV</sequence>
<evidence type="ECO:0000313" key="11">
    <source>
        <dbReference type="EMBL" id="HJB58697.1"/>
    </source>
</evidence>
<evidence type="ECO:0000256" key="2">
    <source>
        <dbReference type="ARBA" id="ARBA00022448"/>
    </source>
</evidence>
<dbReference type="InterPro" id="IPR011527">
    <property type="entry name" value="ABC1_TM_dom"/>
</dbReference>
<accession>A0A9D2MDK9</accession>
<dbReference type="InterPro" id="IPR003439">
    <property type="entry name" value="ABC_transporter-like_ATP-bd"/>
</dbReference>
<evidence type="ECO:0000256" key="6">
    <source>
        <dbReference type="ARBA" id="ARBA00022989"/>
    </source>
</evidence>
<dbReference type="PANTHER" id="PTHR43394:SF7">
    <property type="entry name" value="ABC TRANSPORTER B FAMILY MEMBER 28"/>
    <property type="match status" value="1"/>
</dbReference>
<dbReference type="PROSITE" id="PS50929">
    <property type="entry name" value="ABC_TM1F"/>
    <property type="match status" value="1"/>
</dbReference>
<dbReference type="SMART" id="SM00382">
    <property type="entry name" value="AAA"/>
    <property type="match status" value="1"/>
</dbReference>
<evidence type="ECO:0000256" key="4">
    <source>
        <dbReference type="ARBA" id="ARBA00022741"/>
    </source>
</evidence>
<dbReference type="GO" id="GO:0016887">
    <property type="term" value="F:ATP hydrolysis activity"/>
    <property type="evidence" value="ECO:0007669"/>
    <property type="project" value="InterPro"/>
</dbReference>
<feature type="transmembrane region" description="Helical" evidence="8">
    <location>
        <begin position="35"/>
        <end position="54"/>
    </location>
</feature>
<dbReference type="GO" id="GO:0090374">
    <property type="term" value="P:oligopeptide export from mitochondrion"/>
    <property type="evidence" value="ECO:0007669"/>
    <property type="project" value="TreeGrafter"/>
</dbReference>
<dbReference type="EMBL" id="DWXX01000061">
    <property type="protein sequence ID" value="HJB58697.1"/>
    <property type="molecule type" value="Genomic_DNA"/>
</dbReference>
<feature type="transmembrane region" description="Helical" evidence="8">
    <location>
        <begin position="150"/>
        <end position="171"/>
    </location>
</feature>
<dbReference type="InterPro" id="IPR027417">
    <property type="entry name" value="P-loop_NTPase"/>
</dbReference>
<dbReference type="AlphaFoldDB" id="A0A9D2MDK9"/>
<keyword evidence="5 11" id="KW-0067">ATP-binding</keyword>
<dbReference type="GO" id="GO:0005524">
    <property type="term" value="F:ATP binding"/>
    <property type="evidence" value="ECO:0007669"/>
    <property type="project" value="UniProtKB-KW"/>
</dbReference>
<dbReference type="SUPFAM" id="SSF52540">
    <property type="entry name" value="P-loop containing nucleoside triphosphate hydrolases"/>
    <property type="match status" value="1"/>
</dbReference>
<keyword evidence="4" id="KW-0547">Nucleotide-binding</keyword>
<dbReference type="InterPro" id="IPR017871">
    <property type="entry name" value="ABC_transporter-like_CS"/>
</dbReference>